<dbReference type="InParanoid" id="A0A804UAX9"/>
<evidence type="ECO:0000313" key="3">
    <source>
        <dbReference type="Proteomes" id="UP000007305"/>
    </source>
</evidence>
<evidence type="ECO:0000256" key="1">
    <source>
        <dbReference type="SAM" id="MobiDB-lite"/>
    </source>
</evidence>
<sequence length="100" mass="10620">MSGPGYARAKYPSHSDPSDTTRISVPGEPGFARSVLSQLCPRVELTLGLPPPRLELASPPRLELALGPGSSHSSLCPRLELALGFLSQSSLLTVLAWSLR</sequence>
<name>A0A804UAX9_MAIZE</name>
<organism evidence="2 3">
    <name type="scientific">Zea mays</name>
    <name type="common">Maize</name>
    <dbReference type="NCBI Taxonomy" id="4577"/>
    <lineage>
        <taxon>Eukaryota</taxon>
        <taxon>Viridiplantae</taxon>
        <taxon>Streptophyta</taxon>
        <taxon>Embryophyta</taxon>
        <taxon>Tracheophyta</taxon>
        <taxon>Spermatophyta</taxon>
        <taxon>Magnoliopsida</taxon>
        <taxon>Liliopsida</taxon>
        <taxon>Poales</taxon>
        <taxon>Poaceae</taxon>
        <taxon>PACMAD clade</taxon>
        <taxon>Panicoideae</taxon>
        <taxon>Andropogonodae</taxon>
        <taxon>Andropogoneae</taxon>
        <taxon>Tripsacinae</taxon>
        <taxon>Zea</taxon>
    </lineage>
</organism>
<reference evidence="2" key="2">
    <citation type="submission" date="2019-07" db="EMBL/GenBank/DDBJ databases">
        <authorList>
            <person name="Seetharam A."/>
            <person name="Woodhouse M."/>
            <person name="Cannon E."/>
        </authorList>
    </citation>
    <scope>NUCLEOTIDE SEQUENCE [LARGE SCALE GENOMIC DNA]</scope>
    <source>
        <strain evidence="2">cv. B73</strain>
    </source>
</reference>
<dbReference type="EnsemblPlants" id="Zm00001eb277620_T001">
    <property type="protein sequence ID" value="Zm00001eb277620_P001"/>
    <property type="gene ID" value="Zm00001eb277620"/>
</dbReference>
<accession>A0A804UAX9</accession>
<keyword evidence="3" id="KW-1185">Reference proteome</keyword>
<proteinExistence type="predicted"/>
<dbReference type="AlphaFoldDB" id="A0A804UAX9"/>
<reference evidence="2" key="3">
    <citation type="submission" date="2021-05" db="UniProtKB">
        <authorList>
            <consortium name="EnsemblPlants"/>
        </authorList>
    </citation>
    <scope>IDENTIFICATION</scope>
    <source>
        <strain evidence="2">cv. B73</strain>
    </source>
</reference>
<protein>
    <submittedName>
        <fullName evidence="2">Uncharacterized protein</fullName>
    </submittedName>
</protein>
<reference evidence="3" key="1">
    <citation type="journal article" date="2009" name="Science">
        <title>The B73 maize genome: complexity, diversity, and dynamics.</title>
        <authorList>
            <person name="Schnable P.S."/>
            <person name="Ware D."/>
            <person name="Fulton R.S."/>
            <person name="Stein J.C."/>
            <person name="Wei F."/>
            <person name="Pasternak S."/>
            <person name="Liang C."/>
            <person name="Zhang J."/>
            <person name="Fulton L."/>
            <person name="Graves T.A."/>
            <person name="Minx P."/>
            <person name="Reily A.D."/>
            <person name="Courtney L."/>
            <person name="Kruchowski S.S."/>
            <person name="Tomlinson C."/>
            <person name="Strong C."/>
            <person name="Delehaunty K."/>
            <person name="Fronick C."/>
            <person name="Courtney B."/>
            <person name="Rock S.M."/>
            <person name="Belter E."/>
            <person name="Du F."/>
            <person name="Kim K."/>
            <person name="Abbott R.M."/>
            <person name="Cotton M."/>
            <person name="Levy A."/>
            <person name="Marchetto P."/>
            <person name="Ochoa K."/>
            <person name="Jackson S.M."/>
            <person name="Gillam B."/>
            <person name="Chen W."/>
            <person name="Yan L."/>
            <person name="Higginbotham J."/>
            <person name="Cardenas M."/>
            <person name="Waligorski J."/>
            <person name="Applebaum E."/>
            <person name="Phelps L."/>
            <person name="Falcone J."/>
            <person name="Kanchi K."/>
            <person name="Thane T."/>
            <person name="Scimone A."/>
            <person name="Thane N."/>
            <person name="Henke J."/>
            <person name="Wang T."/>
            <person name="Ruppert J."/>
            <person name="Shah N."/>
            <person name="Rotter K."/>
            <person name="Hodges J."/>
            <person name="Ingenthron E."/>
            <person name="Cordes M."/>
            <person name="Kohlberg S."/>
            <person name="Sgro J."/>
            <person name="Delgado B."/>
            <person name="Mead K."/>
            <person name="Chinwalla A."/>
            <person name="Leonard S."/>
            <person name="Crouse K."/>
            <person name="Collura K."/>
            <person name="Kudrna D."/>
            <person name="Currie J."/>
            <person name="He R."/>
            <person name="Angelova A."/>
            <person name="Rajasekar S."/>
            <person name="Mueller T."/>
            <person name="Lomeli R."/>
            <person name="Scara G."/>
            <person name="Ko A."/>
            <person name="Delaney K."/>
            <person name="Wissotski M."/>
            <person name="Lopez G."/>
            <person name="Campos D."/>
            <person name="Braidotti M."/>
            <person name="Ashley E."/>
            <person name="Golser W."/>
            <person name="Kim H."/>
            <person name="Lee S."/>
            <person name="Lin J."/>
            <person name="Dujmic Z."/>
            <person name="Kim W."/>
            <person name="Talag J."/>
            <person name="Zuccolo A."/>
            <person name="Fan C."/>
            <person name="Sebastian A."/>
            <person name="Kramer M."/>
            <person name="Spiegel L."/>
            <person name="Nascimento L."/>
            <person name="Zutavern T."/>
            <person name="Miller B."/>
            <person name="Ambroise C."/>
            <person name="Muller S."/>
            <person name="Spooner W."/>
            <person name="Narechania A."/>
            <person name="Ren L."/>
            <person name="Wei S."/>
            <person name="Kumari S."/>
            <person name="Faga B."/>
            <person name="Levy M.J."/>
            <person name="McMahan L."/>
            <person name="Van Buren P."/>
            <person name="Vaughn M.W."/>
            <person name="Ying K."/>
            <person name="Yeh C.-T."/>
            <person name="Emrich S.J."/>
            <person name="Jia Y."/>
            <person name="Kalyanaraman A."/>
            <person name="Hsia A.-P."/>
            <person name="Barbazuk W.B."/>
            <person name="Baucom R.S."/>
            <person name="Brutnell T.P."/>
            <person name="Carpita N.C."/>
            <person name="Chaparro C."/>
            <person name="Chia J.-M."/>
            <person name="Deragon J.-M."/>
            <person name="Estill J.C."/>
            <person name="Fu Y."/>
            <person name="Jeddeloh J.A."/>
            <person name="Han Y."/>
            <person name="Lee H."/>
            <person name="Li P."/>
            <person name="Lisch D.R."/>
            <person name="Liu S."/>
            <person name="Liu Z."/>
            <person name="Nagel D.H."/>
            <person name="McCann M.C."/>
            <person name="SanMiguel P."/>
            <person name="Myers A.M."/>
            <person name="Nettleton D."/>
            <person name="Nguyen J."/>
            <person name="Penning B.W."/>
            <person name="Ponnala L."/>
            <person name="Schneider K.L."/>
            <person name="Schwartz D.C."/>
            <person name="Sharma A."/>
            <person name="Soderlund C."/>
            <person name="Springer N.M."/>
            <person name="Sun Q."/>
            <person name="Wang H."/>
            <person name="Waterman M."/>
            <person name="Westerman R."/>
            <person name="Wolfgruber T.K."/>
            <person name="Yang L."/>
            <person name="Yu Y."/>
            <person name="Zhang L."/>
            <person name="Zhou S."/>
            <person name="Zhu Q."/>
            <person name="Bennetzen J.L."/>
            <person name="Dawe R.K."/>
            <person name="Jiang J."/>
            <person name="Jiang N."/>
            <person name="Presting G.G."/>
            <person name="Wessler S.R."/>
            <person name="Aluru S."/>
            <person name="Martienssen R.A."/>
            <person name="Clifton S.W."/>
            <person name="McCombie W.R."/>
            <person name="Wing R.A."/>
            <person name="Wilson R.K."/>
        </authorList>
    </citation>
    <scope>NUCLEOTIDE SEQUENCE [LARGE SCALE GENOMIC DNA]</scope>
    <source>
        <strain evidence="3">cv. B73</strain>
    </source>
</reference>
<feature type="region of interest" description="Disordered" evidence="1">
    <location>
        <begin position="1"/>
        <end position="27"/>
    </location>
</feature>
<dbReference type="Gramene" id="Zm00001eb277620_T001">
    <property type="protein sequence ID" value="Zm00001eb277620_P001"/>
    <property type="gene ID" value="Zm00001eb277620"/>
</dbReference>
<dbReference type="Proteomes" id="UP000007305">
    <property type="component" value="Chromosome 6"/>
</dbReference>
<evidence type="ECO:0000313" key="2">
    <source>
        <dbReference type="EnsemblPlants" id="Zm00001eb277620_P001"/>
    </source>
</evidence>